<reference evidence="1" key="1">
    <citation type="submission" date="2023-07" db="EMBL/GenBank/DDBJ databases">
        <title>Mucosal microbiota of week-old chicken and adult hens.</title>
        <authorList>
            <person name="Volf J."/>
            <person name="Karasova D."/>
            <person name="Crhanova M."/>
            <person name="Faldynova M."/>
            <person name="Prikrylova H."/>
            <person name="Zeman M."/>
            <person name="Babak V."/>
            <person name="Rajova J."/>
            <person name="Rychlik I."/>
        </authorList>
    </citation>
    <scope>NUCLEOTIDE SEQUENCE</scope>
    <source>
        <strain evidence="1">ET902</strain>
    </source>
</reference>
<gene>
    <name evidence="1" type="ORF">Q5M86_06570</name>
</gene>
<proteinExistence type="predicted"/>
<dbReference type="RefSeq" id="WP_026364393.1">
    <property type="nucleotide sequence ID" value="NZ_JAUPBL010000004.1"/>
</dbReference>
<dbReference type="Pfam" id="PF18924">
    <property type="entry name" value="DUF5674"/>
    <property type="match status" value="1"/>
</dbReference>
<dbReference type="EMBL" id="JAUPBM010000069">
    <property type="protein sequence ID" value="MDO7020433.1"/>
    <property type="molecule type" value="Genomic_DNA"/>
</dbReference>
<organism evidence="1 2">
    <name type="scientific">Brachyspira innocens</name>
    <dbReference type="NCBI Taxonomy" id="13264"/>
    <lineage>
        <taxon>Bacteria</taxon>
        <taxon>Pseudomonadati</taxon>
        <taxon>Spirochaetota</taxon>
        <taxon>Spirochaetia</taxon>
        <taxon>Brachyspirales</taxon>
        <taxon>Brachyspiraceae</taxon>
        <taxon>Brachyspira</taxon>
    </lineage>
</organism>
<evidence type="ECO:0000313" key="2">
    <source>
        <dbReference type="Proteomes" id="UP001175147"/>
    </source>
</evidence>
<accession>A0ABT8YYW7</accession>
<dbReference type="Proteomes" id="UP001175147">
    <property type="component" value="Unassembled WGS sequence"/>
</dbReference>
<protein>
    <submittedName>
        <fullName evidence="1">DUF5674 family protein</fullName>
    </submittedName>
</protein>
<evidence type="ECO:0000313" key="1">
    <source>
        <dbReference type="EMBL" id="MDO7020433.1"/>
    </source>
</evidence>
<keyword evidence="2" id="KW-1185">Reference proteome</keyword>
<name>A0ABT8YYW7_9SPIR</name>
<dbReference type="InterPro" id="IPR043731">
    <property type="entry name" value="DUF5674"/>
</dbReference>
<sequence>MIIIKDSIDLEEIKSMLGNFFPEMVKGVVDIEKKYLALDAELHSDLEALLIENGSSQRDLWGINIYPELEDEDFIEFDSLINIRPIDNNRTRYVEDENIRNDIINIVNNIVKR</sequence>
<comment type="caution">
    <text evidence="1">The sequence shown here is derived from an EMBL/GenBank/DDBJ whole genome shotgun (WGS) entry which is preliminary data.</text>
</comment>